<dbReference type="InterPro" id="IPR009057">
    <property type="entry name" value="Homeodomain-like_sf"/>
</dbReference>
<dbReference type="Pfam" id="PF04255">
    <property type="entry name" value="DUF433"/>
    <property type="match status" value="1"/>
</dbReference>
<dbReference type="InterPro" id="IPR036388">
    <property type="entry name" value="WH-like_DNA-bd_sf"/>
</dbReference>
<evidence type="ECO:0000313" key="1">
    <source>
        <dbReference type="EMBL" id="MBE9216748.1"/>
    </source>
</evidence>
<accession>A0A8J7F6W2</accession>
<dbReference type="InterPro" id="IPR007367">
    <property type="entry name" value="DUF433"/>
</dbReference>
<dbReference type="Proteomes" id="UP000620559">
    <property type="component" value="Unassembled WGS sequence"/>
</dbReference>
<dbReference type="Gene3D" id="1.10.10.10">
    <property type="entry name" value="Winged helix-like DNA-binding domain superfamily/Winged helix DNA-binding domain"/>
    <property type="match status" value="1"/>
</dbReference>
<dbReference type="PANTHER" id="PTHR34849:SF1">
    <property type="entry name" value="SLR0770 PROTEIN"/>
    <property type="match status" value="1"/>
</dbReference>
<comment type="caution">
    <text evidence="1">The sequence shown here is derived from an EMBL/GenBank/DDBJ whole genome shotgun (WGS) entry which is preliminary data.</text>
</comment>
<organism evidence="1 2">
    <name type="scientific">Plectonema cf. radiosum LEGE 06105</name>
    <dbReference type="NCBI Taxonomy" id="945769"/>
    <lineage>
        <taxon>Bacteria</taxon>
        <taxon>Bacillati</taxon>
        <taxon>Cyanobacteriota</taxon>
        <taxon>Cyanophyceae</taxon>
        <taxon>Oscillatoriophycideae</taxon>
        <taxon>Oscillatoriales</taxon>
        <taxon>Microcoleaceae</taxon>
        <taxon>Plectonema</taxon>
    </lineage>
</organism>
<protein>
    <submittedName>
        <fullName evidence="1">DUF433 domain-containing protein</fullName>
    </submittedName>
</protein>
<gene>
    <name evidence="1" type="ORF">IQ247_29540</name>
</gene>
<reference evidence="1" key="1">
    <citation type="submission" date="2020-10" db="EMBL/GenBank/DDBJ databases">
        <authorList>
            <person name="Castelo-Branco R."/>
            <person name="Eusebio N."/>
            <person name="Adriana R."/>
            <person name="Vieira A."/>
            <person name="Brugerolle De Fraissinette N."/>
            <person name="Rezende De Castro R."/>
            <person name="Schneider M.P."/>
            <person name="Vasconcelos V."/>
            <person name="Leao P.N."/>
        </authorList>
    </citation>
    <scope>NUCLEOTIDE SEQUENCE</scope>
    <source>
        <strain evidence="1">LEGE 06105</strain>
    </source>
</reference>
<dbReference type="EMBL" id="JADEWL010000200">
    <property type="protein sequence ID" value="MBE9216748.1"/>
    <property type="molecule type" value="Genomic_DNA"/>
</dbReference>
<keyword evidence="2" id="KW-1185">Reference proteome</keyword>
<name>A0A8J7F6W2_9CYAN</name>
<evidence type="ECO:0000313" key="2">
    <source>
        <dbReference type="Proteomes" id="UP000620559"/>
    </source>
</evidence>
<sequence length="94" mass="10281">MATTVDIGKLIASSPETCGNRPLIAGTRVSVLQIAVMSKEGLTPQKIAEEFGFINLAQVHAALAYYYANQEEIENYLAEEEAEYKRLETESIAG</sequence>
<dbReference type="AlphaFoldDB" id="A0A8J7F6W2"/>
<dbReference type="SUPFAM" id="SSF46689">
    <property type="entry name" value="Homeodomain-like"/>
    <property type="match status" value="1"/>
</dbReference>
<dbReference type="RefSeq" id="WP_193925505.1">
    <property type="nucleotide sequence ID" value="NZ_JADEWL010000200.1"/>
</dbReference>
<proteinExistence type="predicted"/>
<dbReference type="PANTHER" id="PTHR34849">
    <property type="entry name" value="SSL5025 PROTEIN"/>
    <property type="match status" value="1"/>
</dbReference>